<dbReference type="Pfam" id="PF01094">
    <property type="entry name" value="ANF_receptor"/>
    <property type="match status" value="1"/>
</dbReference>
<keyword evidence="2 5" id="KW-0812">Transmembrane</keyword>
<evidence type="ECO:0000313" key="8">
    <source>
        <dbReference type="Proteomes" id="UP001162131"/>
    </source>
</evidence>
<feature type="transmembrane region" description="Helical" evidence="5">
    <location>
        <begin position="305"/>
        <end position="326"/>
    </location>
</feature>
<dbReference type="InterPro" id="IPR001828">
    <property type="entry name" value="ANF_lig-bd_rcpt"/>
</dbReference>
<evidence type="ECO:0000256" key="5">
    <source>
        <dbReference type="SAM" id="Phobius"/>
    </source>
</evidence>
<gene>
    <name evidence="7" type="ORF">BSTOLATCC_MIC62271</name>
</gene>
<keyword evidence="4 5" id="KW-0472">Membrane</keyword>
<keyword evidence="3 5" id="KW-1133">Transmembrane helix</keyword>
<dbReference type="AlphaFoldDB" id="A0AAU9K594"/>
<feature type="domain" description="Receptor ligand binding region" evidence="6">
    <location>
        <begin position="13"/>
        <end position="236"/>
    </location>
</feature>
<organism evidence="7 8">
    <name type="scientific">Blepharisma stoltei</name>
    <dbReference type="NCBI Taxonomy" id="1481888"/>
    <lineage>
        <taxon>Eukaryota</taxon>
        <taxon>Sar</taxon>
        <taxon>Alveolata</taxon>
        <taxon>Ciliophora</taxon>
        <taxon>Postciliodesmatophora</taxon>
        <taxon>Heterotrichea</taxon>
        <taxon>Heterotrichida</taxon>
        <taxon>Blepharismidae</taxon>
        <taxon>Blepharisma</taxon>
    </lineage>
</organism>
<sequence>MSNRYIYSLTSLLLKALGWRKICFLYSDDVSGKSAYSALIGNAEQYNIEILNSENSRVVPADLNRTNIKNYSDLLQTIIDTQARLLVLLLLPPVLYYAIEELYDMGLRKGDLVILVQSQEMITLIQYDFLYEYKVKETAVPMMAVSGRNWVGKVGEFAYTEIVSRYNGVPFANTCSGYDAAYLIGIALEYTINQGYDYNDPYQINSAIRVQKFAGCTGIVSINKNSNDRVMDAFDIMVGKIDKNSGSMISYKMGEFRPFGSTLLAINAPFIYGDGSTVKPDDLRNQNNKCPFPDKLVRTFAKGRILIFSICFMFALVSFIATAFIWKNWWNITIKELKEKQEISLQDIIVETTIGIEFFQFAAMGPDIAPINSFLLRLPFANMYFLD</sequence>
<evidence type="ECO:0000313" key="7">
    <source>
        <dbReference type="EMBL" id="CAG9334733.1"/>
    </source>
</evidence>
<keyword evidence="8" id="KW-1185">Reference proteome</keyword>
<protein>
    <recommendedName>
        <fullName evidence="6">Receptor ligand binding region domain-containing protein</fullName>
    </recommendedName>
</protein>
<evidence type="ECO:0000256" key="2">
    <source>
        <dbReference type="ARBA" id="ARBA00022692"/>
    </source>
</evidence>
<comment type="caution">
    <text evidence="7">The sequence shown here is derived from an EMBL/GenBank/DDBJ whole genome shotgun (WGS) entry which is preliminary data.</text>
</comment>
<evidence type="ECO:0000256" key="4">
    <source>
        <dbReference type="ARBA" id="ARBA00023136"/>
    </source>
</evidence>
<evidence type="ECO:0000259" key="6">
    <source>
        <dbReference type="Pfam" id="PF01094"/>
    </source>
</evidence>
<dbReference type="GO" id="GO:0016020">
    <property type="term" value="C:membrane"/>
    <property type="evidence" value="ECO:0007669"/>
    <property type="project" value="UniProtKB-SubCell"/>
</dbReference>
<dbReference type="EMBL" id="CAJZBQ010000059">
    <property type="protein sequence ID" value="CAG9334733.1"/>
    <property type="molecule type" value="Genomic_DNA"/>
</dbReference>
<evidence type="ECO:0000256" key="1">
    <source>
        <dbReference type="ARBA" id="ARBA00004370"/>
    </source>
</evidence>
<comment type="subcellular location">
    <subcellularLocation>
        <location evidence="1">Membrane</location>
    </subcellularLocation>
</comment>
<proteinExistence type="predicted"/>
<evidence type="ECO:0000256" key="3">
    <source>
        <dbReference type="ARBA" id="ARBA00022989"/>
    </source>
</evidence>
<dbReference type="Proteomes" id="UP001162131">
    <property type="component" value="Unassembled WGS sequence"/>
</dbReference>
<reference evidence="7" key="1">
    <citation type="submission" date="2021-09" db="EMBL/GenBank/DDBJ databases">
        <authorList>
            <consortium name="AG Swart"/>
            <person name="Singh M."/>
            <person name="Singh A."/>
            <person name="Seah K."/>
            <person name="Emmerich C."/>
        </authorList>
    </citation>
    <scope>NUCLEOTIDE SEQUENCE</scope>
    <source>
        <strain evidence="7">ATCC30299</strain>
    </source>
</reference>
<accession>A0AAU9K594</accession>
<name>A0AAU9K594_9CILI</name>
<dbReference type="SUPFAM" id="SSF53822">
    <property type="entry name" value="Periplasmic binding protein-like I"/>
    <property type="match status" value="1"/>
</dbReference>
<dbReference type="Gene3D" id="3.40.50.2300">
    <property type="match status" value="2"/>
</dbReference>
<dbReference type="InterPro" id="IPR028082">
    <property type="entry name" value="Peripla_BP_I"/>
</dbReference>